<dbReference type="InterPro" id="IPR041118">
    <property type="entry name" value="Rx_N"/>
</dbReference>
<dbReference type="InterPro" id="IPR056789">
    <property type="entry name" value="LRR_R13L1-DRL21"/>
</dbReference>
<feature type="domain" description="Disease resistance protein winged helix" evidence="9">
    <location>
        <begin position="436"/>
        <end position="502"/>
    </location>
</feature>
<keyword evidence="5" id="KW-0611">Plant defense</keyword>
<evidence type="ECO:0000259" key="8">
    <source>
        <dbReference type="Pfam" id="PF18052"/>
    </source>
</evidence>
<dbReference type="PRINTS" id="PR00364">
    <property type="entry name" value="DISEASERSIST"/>
</dbReference>
<proteinExistence type="inferred from homology"/>
<dbReference type="InterPro" id="IPR058922">
    <property type="entry name" value="WHD_DRP"/>
</dbReference>
<dbReference type="Gene3D" id="1.20.5.4130">
    <property type="match status" value="1"/>
</dbReference>
<accession>A0A6P6VWY7</accession>
<evidence type="ECO:0000256" key="1">
    <source>
        <dbReference type="ARBA" id="ARBA00008894"/>
    </source>
</evidence>
<keyword evidence="11" id="KW-1185">Reference proteome</keyword>
<dbReference type="SUPFAM" id="SSF52540">
    <property type="entry name" value="P-loop containing nucleoside triphosphate hydrolases"/>
    <property type="match status" value="1"/>
</dbReference>
<evidence type="ECO:0000256" key="3">
    <source>
        <dbReference type="ARBA" id="ARBA00022737"/>
    </source>
</evidence>
<evidence type="ECO:0000259" key="9">
    <source>
        <dbReference type="Pfam" id="PF23559"/>
    </source>
</evidence>
<gene>
    <name evidence="12 13" type="primary">LOC113727186</name>
</gene>
<evidence type="ECO:0000313" key="13">
    <source>
        <dbReference type="RefSeq" id="XP_027107011.2"/>
    </source>
</evidence>
<evidence type="ECO:0000259" key="10">
    <source>
        <dbReference type="Pfam" id="PF25019"/>
    </source>
</evidence>
<dbReference type="GO" id="GO:0043531">
    <property type="term" value="F:ADP binding"/>
    <property type="evidence" value="ECO:0007669"/>
    <property type="project" value="InterPro"/>
</dbReference>
<evidence type="ECO:0000256" key="4">
    <source>
        <dbReference type="ARBA" id="ARBA00022741"/>
    </source>
</evidence>
<evidence type="ECO:0000256" key="2">
    <source>
        <dbReference type="ARBA" id="ARBA00022614"/>
    </source>
</evidence>
<dbReference type="GO" id="GO:0051707">
    <property type="term" value="P:response to other organism"/>
    <property type="evidence" value="ECO:0007669"/>
    <property type="project" value="UniProtKB-ARBA"/>
</dbReference>
<dbReference type="AlphaFoldDB" id="A0A6P6VWY7"/>
<dbReference type="SUPFAM" id="SSF52058">
    <property type="entry name" value="L domain-like"/>
    <property type="match status" value="2"/>
</dbReference>
<dbReference type="Gene3D" id="3.80.10.10">
    <property type="entry name" value="Ribonuclease Inhibitor"/>
    <property type="match status" value="4"/>
</dbReference>
<dbReference type="InterPro" id="IPR036388">
    <property type="entry name" value="WH-like_DNA-bd_sf"/>
</dbReference>
<keyword evidence="3" id="KW-0677">Repeat</keyword>
<comment type="similarity">
    <text evidence="1">Belongs to the disease resistance NB-LRR family.</text>
</comment>
<evidence type="ECO:0000259" key="7">
    <source>
        <dbReference type="Pfam" id="PF00931"/>
    </source>
</evidence>
<keyword evidence="4" id="KW-0547">Nucleotide-binding</keyword>
<reference evidence="12 13" key="2">
    <citation type="submission" date="2025-05" db="UniProtKB">
        <authorList>
            <consortium name="RefSeq"/>
        </authorList>
    </citation>
    <scope>IDENTIFICATION</scope>
    <source>
        <tissue evidence="12 13">Leaves</tissue>
    </source>
</reference>
<feature type="domain" description="R13L1/DRL21-like LRR repeat region" evidence="10">
    <location>
        <begin position="694"/>
        <end position="817"/>
    </location>
</feature>
<dbReference type="Gene3D" id="3.40.50.300">
    <property type="entry name" value="P-loop containing nucleotide triphosphate hydrolases"/>
    <property type="match status" value="1"/>
</dbReference>
<dbReference type="Pfam" id="PF18052">
    <property type="entry name" value="Rx_N"/>
    <property type="match status" value="1"/>
</dbReference>
<protein>
    <submittedName>
        <fullName evidence="12 13">Disease resistance RPP13-like protein 1</fullName>
    </submittedName>
</protein>
<dbReference type="Gene3D" id="1.10.10.10">
    <property type="entry name" value="Winged helix-like DNA-binding domain superfamily/Winged helix DNA-binding domain"/>
    <property type="match status" value="1"/>
</dbReference>
<dbReference type="Gene3D" id="1.10.8.430">
    <property type="entry name" value="Helical domain of apoptotic protease-activating factors"/>
    <property type="match status" value="1"/>
</dbReference>
<dbReference type="OrthoDB" id="1896560at2759"/>
<feature type="domain" description="NB-ARC" evidence="7">
    <location>
        <begin position="178"/>
        <end position="350"/>
    </location>
</feature>
<dbReference type="Pfam" id="PF23559">
    <property type="entry name" value="WHD_DRP"/>
    <property type="match status" value="1"/>
</dbReference>
<dbReference type="GO" id="GO:0006952">
    <property type="term" value="P:defense response"/>
    <property type="evidence" value="ECO:0007669"/>
    <property type="project" value="UniProtKB-KW"/>
</dbReference>
<keyword evidence="2" id="KW-0433">Leucine-rich repeat</keyword>
<dbReference type="PANTHER" id="PTHR36766:SF51">
    <property type="entry name" value="DISEASE RESISTANCE RPP13-LIKE PROTEIN 1"/>
    <property type="match status" value="1"/>
</dbReference>
<dbReference type="Pfam" id="PF25019">
    <property type="entry name" value="LRR_R13L1-DRL21"/>
    <property type="match status" value="1"/>
</dbReference>
<dbReference type="Proteomes" id="UP001652660">
    <property type="component" value="Chromosome 2c"/>
</dbReference>
<dbReference type="InterPro" id="IPR042197">
    <property type="entry name" value="Apaf_helical"/>
</dbReference>
<evidence type="ECO:0000256" key="6">
    <source>
        <dbReference type="ARBA" id="ARBA00022840"/>
    </source>
</evidence>
<dbReference type="InterPro" id="IPR027417">
    <property type="entry name" value="P-loop_NTPase"/>
</dbReference>
<reference evidence="11" key="1">
    <citation type="journal article" date="2025" name="Foods">
        <title>Unveiling the Microbial Signatures of Arabica Coffee Cherries: Insights into Ripeness Specific Diversity, Functional Traits, and Implications for Quality and Safety.</title>
        <authorList>
            <consortium name="RefSeq"/>
            <person name="Tenea G.N."/>
            <person name="Cifuentes V."/>
            <person name="Reyes P."/>
            <person name="Cevallos-Vallejos M."/>
        </authorList>
    </citation>
    <scope>NUCLEOTIDE SEQUENCE [LARGE SCALE GENOMIC DNA]</scope>
</reference>
<dbReference type="GeneID" id="113727186"/>
<dbReference type="GO" id="GO:0005524">
    <property type="term" value="F:ATP binding"/>
    <property type="evidence" value="ECO:0007669"/>
    <property type="project" value="UniProtKB-KW"/>
</dbReference>
<evidence type="ECO:0000313" key="11">
    <source>
        <dbReference type="Proteomes" id="UP001652660"/>
    </source>
</evidence>
<evidence type="ECO:0000313" key="12">
    <source>
        <dbReference type="RefSeq" id="XP_027107009.2"/>
    </source>
</evidence>
<sequence>MAAALVGGSLLSAFLQVLFDRMARPEFLNLFRNRKADDDLLKKLKTSLLTVGAVLDDAENKEIRNQSVKKWLEELHDTFYQAEDLLDKINTEALRLKVESEYQSSTSRLCLERILPCTSSGNRFLKRIMPEIETIVVSLEGCIQQITPLGLQVVQSRIQSQQRFETPLVDETTIFGRDADKEKIIQMLLSEDANRDNITVVPIVGMGGLGKTTLARMVYKDLRVEVSFPTRAWVCVSEEYDATRITKELLRELNISFHDGEKLFSLQGKLQDGLTDKKFLLVLDDVWNSSYTDWDYLRTPFKGGLQGSKIIVTTRDLRVARTMGKKESIHHLDLISTEDCWSLFQTHAFEIRNDNHNPELEEIGKKIVKKCGGLPLAVKTIAGILRSKTTSEEWEEISTSEEWTQIDNQNGPIPALRLSYIHLPSGLKRCFAYCAMFHKDYQFRKEEIIQLWQANDLLEYFEENKTIENKGEKCFNDLRMRLLFQQSTENLFTMHDLVNDLARFVFGKYCLRLEDHQEEDAPISRVRNFSYHPSYYDTFHTFYLLRDSKNLRTFLPLRRGQFSDISCKLSNKFLEDTLPEFISLRVLSLPNYDNIVKLPDSYIRLKQLRFLDLSSTNIEKLQDWICTLYNLQTLLLSNCNKLKELPANLAKLINLCYLDISGIQLKKMAPQMGRLRKLQVLTTFIVGKDSDSTIEELGKLPMLRGRLLISGLENVSSGRDASMANIKGKKHLEELILKWNEDNYLQAVEDVLDNLQPDSRIKRLNITRYCGATFPNWLGSPTLSHLESLSLSGCEYCFFLPALGQLKSLQSLEIVQMSCILALTEEFYGDISATRPFPSLKKLRIEKMPEWEKWHIPQCDVFCSLEELCIIDCPKLIGEFPKQLSSLRRLEISGCDKLVIQNGRLNIFKGDIQLSSLHELKISHLKDLKLLSPELCKLTSLEELEIQDCGSLLPFPVNYLPASLKSLECYRCDKFDLKSQSWQGRNLELLTLHHCQSLKVVLLGSFPMLKRLSINHCKGIEMLLVPPCGIGDQSSLTSLQSLMPFPEGGLPAPNVTGISLSFCEKLKALPERMESLLPSLLHLNLFSCPELECFPKGGLPSSLQSLDISNCKKVMSCRREWGLEKLPSLINLSIGGTDEIELFPEKDWLLPSNLKTLLLMDHKNLKMLNYSGLRHLTSLQLLYIRNCTRLQSLPEEGLPAFLTNLEIRACPLLKPRLEWEKGQDWPKVAHISCVIVDLKLVP</sequence>
<evidence type="ECO:0000256" key="5">
    <source>
        <dbReference type="ARBA" id="ARBA00022821"/>
    </source>
</evidence>
<keyword evidence="6" id="KW-0067">ATP-binding</keyword>
<dbReference type="Pfam" id="PF00931">
    <property type="entry name" value="NB-ARC"/>
    <property type="match status" value="1"/>
</dbReference>
<dbReference type="PANTHER" id="PTHR36766">
    <property type="entry name" value="PLANT BROAD-SPECTRUM MILDEW RESISTANCE PROTEIN RPW8"/>
    <property type="match status" value="1"/>
</dbReference>
<organism evidence="11 13">
    <name type="scientific">Coffea arabica</name>
    <name type="common">Arabian coffee</name>
    <dbReference type="NCBI Taxonomy" id="13443"/>
    <lineage>
        <taxon>Eukaryota</taxon>
        <taxon>Viridiplantae</taxon>
        <taxon>Streptophyta</taxon>
        <taxon>Embryophyta</taxon>
        <taxon>Tracheophyta</taxon>
        <taxon>Spermatophyta</taxon>
        <taxon>Magnoliopsida</taxon>
        <taxon>eudicotyledons</taxon>
        <taxon>Gunneridae</taxon>
        <taxon>Pentapetalae</taxon>
        <taxon>asterids</taxon>
        <taxon>lamiids</taxon>
        <taxon>Gentianales</taxon>
        <taxon>Rubiaceae</taxon>
        <taxon>Ixoroideae</taxon>
        <taxon>Gardenieae complex</taxon>
        <taxon>Bertiereae - Coffeeae clade</taxon>
        <taxon>Coffeeae</taxon>
        <taxon>Coffea</taxon>
    </lineage>
</organism>
<dbReference type="InterPro" id="IPR032675">
    <property type="entry name" value="LRR_dom_sf"/>
</dbReference>
<dbReference type="RefSeq" id="XP_027107011.2">
    <property type="nucleotide sequence ID" value="XM_027251210.2"/>
</dbReference>
<dbReference type="InterPro" id="IPR002182">
    <property type="entry name" value="NB-ARC"/>
</dbReference>
<name>A0A6P6VWY7_COFAR</name>
<feature type="domain" description="Disease resistance N-terminal" evidence="8">
    <location>
        <begin position="11"/>
        <end position="101"/>
    </location>
</feature>
<dbReference type="RefSeq" id="XP_027107009.2">
    <property type="nucleotide sequence ID" value="XM_027251208.2"/>
</dbReference>